<dbReference type="EMBL" id="OU893335">
    <property type="protein sequence ID" value="CAG9792234.1"/>
    <property type="molecule type" value="Genomic_DNA"/>
</dbReference>
<evidence type="ECO:0000313" key="2">
    <source>
        <dbReference type="Proteomes" id="UP001153714"/>
    </source>
</evidence>
<accession>A0A9N9WHQ4</accession>
<reference evidence="1" key="2">
    <citation type="submission" date="2022-10" db="EMBL/GenBank/DDBJ databases">
        <authorList>
            <consortium name="ENA_rothamsted_submissions"/>
            <consortium name="culmorum"/>
            <person name="King R."/>
        </authorList>
    </citation>
    <scope>NUCLEOTIDE SEQUENCE</scope>
</reference>
<sequence length="106" mass="11726">MDEEIHEELLFEKTLETDTKDESIFKLLGDFFQEKSIPFTNIISEATDGAPAMVGRYLGYSSCGLLWIALGGNSAVLSHVIIGDTALCVDEDRMTHGIQRNSVIVF</sequence>
<organism evidence="1 2">
    <name type="scientific">Diatraea saccharalis</name>
    <name type="common">sugarcane borer</name>
    <dbReference type="NCBI Taxonomy" id="40085"/>
    <lineage>
        <taxon>Eukaryota</taxon>
        <taxon>Metazoa</taxon>
        <taxon>Ecdysozoa</taxon>
        <taxon>Arthropoda</taxon>
        <taxon>Hexapoda</taxon>
        <taxon>Insecta</taxon>
        <taxon>Pterygota</taxon>
        <taxon>Neoptera</taxon>
        <taxon>Endopterygota</taxon>
        <taxon>Lepidoptera</taxon>
        <taxon>Glossata</taxon>
        <taxon>Ditrysia</taxon>
        <taxon>Pyraloidea</taxon>
        <taxon>Crambidae</taxon>
        <taxon>Crambinae</taxon>
        <taxon>Diatraea</taxon>
    </lineage>
</organism>
<evidence type="ECO:0000313" key="1">
    <source>
        <dbReference type="EMBL" id="CAG9792234.1"/>
    </source>
</evidence>
<gene>
    <name evidence="1" type="ORF">DIATSA_LOCUS9784</name>
</gene>
<reference evidence="1" key="1">
    <citation type="submission" date="2021-12" db="EMBL/GenBank/DDBJ databases">
        <authorList>
            <person name="King R."/>
        </authorList>
    </citation>
    <scope>NUCLEOTIDE SEQUENCE</scope>
</reference>
<dbReference type="PANTHER" id="PTHR45913">
    <property type="entry name" value="EPM2A-INTERACTING PROTEIN 1"/>
    <property type="match status" value="1"/>
</dbReference>
<dbReference type="PANTHER" id="PTHR45913:SF22">
    <property type="entry name" value="SCAN BOX DOMAIN-CONTAINING PROTEIN"/>
    <property type="match status" value="1"/>
</dbReference>
<dbReference type="AlphaFoldDB" id="A0A9N9WHQ4"/>
<proteinExistence type="predicted"/>
<dbReference type="Proteomes" id="UP001153714">
    <property type="component" value="Chromosome 4"/>
</dbReference>
<dbReference type="OrthoDB" id="10068674at2759"/>
<keyword evidence="2" id="KW-1185">Reference proteome</keyword>
<name>A0A9N9WHQ4_9NEOP</name>
<protein>
    <submittedName>
        <fullName evidence="1">Uncharacterized protein</fullName>
    </submittedName>
</protein>